<gene>
    <name evidence="2" type="ORF">GCM10010405_51270</name>
</gene>
<name>A0ABP5XMQ7_9ACTN</name>
<dbReference type="Proteomes" id="UP001501638">
    <property type="component" value="Unassembled WGS sequence"/>
</dbReference>
<sequence length="82" mass="8679">MRFSEIPAVLLPAAGPVAVGEVSRGLGVLPDRVPAGVPVRPEPQQADRPPPLPGWWARTPRDGSFRPVHAGRKSADGDVENP</sequence>
<evidence type="ECO:0000313" key="2">
    <source>
        <dbReference type="EMBL" id="GAA2460640.1"/>
    </source>
</evidence>
<dbReference type="EMBL" id="BAAASZ010000035">
    <property type="protein sequence ID" value="GAA2460640.1"/>
    <property type="molecule type" value="Genomic_DNA"/>
</dbReference>
<proteinExistence type="predicted"/>
<reference evidence="3" key="1">
    <citation type="journal article" date="2019" name="Int. J. Syst. Evol. Microbiol.">
        <title>The Global Catalogue of Microorganisms (GCM) 10K type strain sequencing project: providing services to taxonomists for standard genome sequencing and annotation.</title>
        <authorList>
            <consortium name="The Broad Institute Genomics Platform"/>
            <consortium name="The Broad Institute Genome Sequencing Center for Infectious Disease"/>
            <person name="Wu L."/>
            <person name="Ma J."/>
        </authorList>
    </citation>
    <scope>NUCLEOTIDE SEQUENCE [LARGE SCALE GENOMIC DNA]</scope>
    <source>
        <strain evidence="3">JCM 6305</strain>
    </source>
</reference>
<comment type="caution">
    <text evidence="2">The sequence shown here is derived from an EMBL/GenBank/DDBJ whole genome shotgun (WGS) entry which is preliminary data.</text>
</comment>
<evidence type="ECO:0000256" key="1">
    <source>
        <dbReference type="SAM" id="MobiDB-lite"/>
    </source>
</evidence>
<evidence type="ECO:0008006" key="4">
    <source>
        <dbReference type="Google" id="ProtNLM"/>
    </source>
</evidence>
<protein>
    <recommendedName>
        <fullName evidence="4">Secreted protein</fullName>
    </recommendedName>
</protein>
<keyword evidence="3" id="KW-1185">Reference proteome</keyword>
<evidence type="ECO:0000313" key="3">
    <source>
        <dbReference type="Proteomes" id="UP001501638"/>
    </source>
</evidence>
<feature type="region of interest" description="Disordered" evidence="1">
    <location>
        <begin position="35"/>
        <end position="82"/>
    </location>
</feature>
<organism evidence="2 3">
    <name type="scientific">Streptomyces macrosporus</name>
    <dbReference type="NCBI Taxonomy" id="44032"/>
    <lineage>
        <taxon>Bacteria</taxon>
        <taxon>Bacillati</taxon>
        <taxon>Actinomycetota</taxon>
        <taxon>Actinomycetes</taxon>
        <taxon>Kitasatosporales</taxon>
        <taxon>Streptomycetaceae</taxon>
        <taxon>Streptomyces</taxon>
    </lineage>
</organism>
<accession>A0ABP5XMQ7</accession>